<protein>
    <submittedName>
        <fullName evidence="1">Uncharacterized protein</fullName>
    </submittedName>
</protein>
<dbReference type="EMBL" id="GGEC01072106">
    <property type="protein sequence ID" value="MBX52590.1"/>
    <property type="molecule type" value="Transcribed_RNA"/>
</dbReference>
<proteinExistence type="predicted"/>
<sequence>MIIFKKFFSLLSFGSLAYQYTNNSFSSIDDCM</sequence>
<accession>A0A2P2PCW9</accession>
<organism evidence="1">
    <name type="scientific">Rhizophora mucronata</name>
    <name type="common">Asiatic mangrove</name>
    <dbReference type="NCBI Taxonomy" id="61149"/>
    <lineage>
        <taxon>Eukaryota</taxon>
        <taxon>Viridiplantae</taxon>
        <taxon>Streptophyta</taxon>
        <taxon>Embryophyta</taxon>
        <taxon>Tracheophyta</taxon>
        <taxon>Spermatophyta</taxon>
        <taxon>Magnoliopsida</taxon>
        <taxon>eudicotyledons</taxon>
        <taxon>Gunneridae</taxon>
        <taxon>Pentapetalae</taxon>
        <taxon>rosids</taxon>
        <taxon>fabids</taxon>
        <taxon>Malpighiales</taxon>
        <taxon>Rhizophoraceae</taxon>
        <taxon>Rhizophora</taxon>
    </lineage>
</organism>
<reference evidence="1" key="1">
    <citation type="submission" date="2018-02" db="EMBL/GenBank/DDBJ databases">
        <title>Rhizophora mucronata_Transcriptome.</title>
        <authorList>
            <person name="Meera S.P."/>
            <person name="Sreeshan A."/>
            <person name="Augustine A."/>
        </authorList>
    </citation>
    <scope>NUCLEOTIDE SEQUENCE</scope>
    <source>
        <tissue evidence="1">Leaf</tissue>
    </source>
</reference>
<dbReference type="AlphaFoldDB" id="A0A2P2PCW9"/>
<name>A0A2P2PCW9_RHIMU</name>
<evidence type="ECO:0000313" key="1">
    <source>
        <dbReference type="EMBL" id="MBX52590.1"/>
    </source>
</evidence>